<evidence type="ECO:0000259" key="2">
    <source>
        <dbReference type="SMART" id="SM01217"/>
    </source>
</evidence>
<dbReference type="SUPFAM" id="SSF51445">
    <property type="entry name" value="(Trans)glycosidases"/>
    <property type="match status" value="1"/>
</dbReference>
<dbReference type="Gene3D" id="3.20.20.300">
    <property type="entry name" value="Glycoside hydrolase, family 3, N-terminal domain"/>
    <property type="match status" value="1"/>
</dbReference>
<dbReference type="EMBL" id="BMWC01000016">
    <property type="protein sequence ID" value="GGX30936.1"/>
    <property type="molecule type" value="Genomic_DNA"/>
</dbReference>
<dbReference type="Gene3D" id="2.60.40.10">
    <property type="entry name" value="Immunoglobulins"/>
    <property type="match status" value="1"/>
</dbReference>
<dbReference type="InterPro" id="IPR036881">
    <property type="entry name" value="Glyco_hydro_3_C_sf"/>
</dbReference>
<proteinExistence type="predicted"/>
<gene>
    <name evidence="3" type="ORF">GCM10010383_71590</name>
</gene>
<dbReference type="InterPro" id="IPR036962">
    <property type="entry name" value="Glyco_hydro_3_N_sf"/>
</dbReference>
<evidence type="ECO:0000313" key="3">
    <source>
        <dbReference type="EMBL" id="GGX30936.1"/>
    </source>
</evidence>
<dbReference type="RefSeq" id="WP_190054462.1">
    <property type="nucleotide sequence ID" value="NZ_BMWC01000016.1"/>
</dbReference>
<dbReference type="InterPro" id="IPR002772">
    <property type="entry name" value="Glyco_hydro_3_C"/>
</dbReference>
<dbReference type="SMART" id="SM01217">
    <property type="entry name" value="Fn3_like"/>
    <property type="match status" value="1"/>
</dbReference>
<dbReference type="InterPro" id="IPR051915">
    <property type="entry name" value="Cellulose_Degrad_GH3"/>
</dbReference>
<dbReference type="Pfam" id="PF14310">
    <property type="entry name" value="Fn3-like"/>
    <property type="match status" value="1"/>
</dbReference>
<organism evidence="3 4">
    <name type="scientific">Streptomyces lomondensis</name>
    <dbReference type="NCBI Taxonomy" id="68229"/>
    <lineage>
        <taxon>Bacteria</taxon>
        <taxon>Bacillati</taxon>
        <taxon>Actinomycetota</taxon>
        <taxon>Actinomycetes</taxon>
        <taxon>Kitasatosporales</taxon>
        <taxon>Streptomycetaceae</taxon>
        <taxon>Streptomyces</taxon>
    </lineage>
</organism>
<dbReference type="PRINTS" id="PR00133">
    <property type="entry name" value="GLHYDRLASE3"/>
</dbReference>
<reference evidence="4" key="1">
    <citation type="journal article" date="2019" name="Int. J. Syst. Evol. Microbiol.">
        <title>The Global Catalogue of Microorganisms (GCM) 10K type strain sequencing project: providing services to taxonomists for standard genome sequencing and annotation.</title>
        <authorList>
            <consortium name="The Broad Institute Genomics Platform"/>
            <consortium name="The Broad Institute Genome Sequencing Center for Infectious Disease"/>
            <person name="Wu L."/>
            <person name="Ma J."/>
        </authorList>
    </citation>
    <scope>NUCLEOTIDE SEQUENCE [LARGE SCALE GENOMIC DNA]</scope>
    <source>
        <strain evidence="4">JCM 4866</strain>
    </source>
</reference>
<evidence type="ECO:0000313" key="4">
    <source>
        <dbReference type="Proteomes" id="UP000617743"/>
    </source>
</evidence>
<dbReference type="PANTHER" id="PTHR30620">
    <property type="entry name" value="PERIPLASMIC BETA-GLUCOSIDASE-RELATED"/>
    <property type="match status" value="1"/>
</dbReference>
<dbReference type="SUPFAM" id="SSF52279">
    <property type="entry name" value="Beta-D-glucan exohydrolase, C-terminal domain"/>
    <property type="match status" value="1"/>
</dbReference>
<dbReference type="Pfam" id="PF00933">
    <property type="entry name" value="Glyco_hydro_3"/>
    <property type="match status" value="1"/>
</dbReference>
<dbReference type="Proteomes" id="UP000617743">
    <property type="component" value="Unassembled WGS sequence"/>
</dbReference>
<feature type="domain" description="Fibronectin type III-like" evidence="2">
    <location>
        <begin position="701"/>
        <end position="770"/>
    </location>
</feature>
<accession>A0ABQ2XRL5</accession>
<dbReference type="Gene3D" id="3.40.50.1700">
    <property type="entry name" value="Glycoside hydrolase family 3 C-terminal domain"/>
    <property type="match status" value="1"/>
</dbReference>
<sequence length="792" mass="84393">MTTIPDPDTIKSLVSRLTVEQKIAQVTGFPVTDLFVPGGDTGFRLDPGRLPELRPHGVGHLSLSWYLGRDADSLKSALDGIQQSVRDLSPFGMGALVHNEAINGFLHPCAEQFPTAWSQAATWNPDLTERIAATAAADMRRTGVHLAFAPVMDLNRDPRWGRVHETYGEDPELAAQFSVAFVRGIQDEDGGASTLAVGKHFLGYGASEGGLNQATTQLGRRALVDDYAEPFRRAIAEAGLYGVMNSYNDIDGLPVAASHWVLTELLREQLGFEGLAVSDYDSVNLLRHVFHTATTPGRAGAQAIAAGLDVELPGDTNYSHLAEEIEAGRLDESVLDRAVARVLTVKARLGLIPDVRTQRPAQPAGPQPAEATELRRTVASESLVLLQNDGTLPLPPQGITLAVTGPAADDLRIHFGAYTSVAHDEVPTGMRALKEGRVPGVDPATFVFTDIFQARFPGDDSVFAGITRNLHPDTPTVLHALRDRTDSVVHVPLGSFEDDGPLDAQEVDAAVAEADVVVAVVGERTGWVGNNTAGEGQSTAHPRLPGNQEELLELLARTGKPLVTVVVSGRPLVLTGAARASRAVLLAPLLGEAAADAVTGCLLGDINPSGKLPSTFPRDIGQLPLYHGHLFGSGYGHPTGTRHGYNDLPDVTPLYAFGHGLSYSTFEAAFDETDGPAVEQRGDRVRARFRVTNTSDVAGTAVLQMYARDEDASVVRPVRRLLAFTRVPLAGGQSTSVLLEAPLERLFYTLPDGHRGLESGDVTIMGAFASDDIRCAATLPLSGADASGTQYR</sequence>
<dbReference type="InterPro" id="IPR017853">
    <property type="entry name" value="GH"/>
</dbReference>
<comment type="caution">
    <text evidence="3">The sequence shown here is derived from an EMBL/GenBank/DDBJ whole genome shotgun (WGS) entry which is preliminary data.</text>
</comment>
<dbReference type="GO" id="GO:0016787">
    <property type="term" value="F:hydrolase activity"/>
    <property type="evidence" value="ECO:0007669"/>
    <property type="project" value="UniProtKB-KW"/>
</dbReference>
<dbReference type="Pfam" id="PF01915">
    <property type="entry name" value="Glyco_hydro_3_C"/>
    <property type="match status" value="1"/>
</dbReference>
<keyword evidence="4" id="KW-1185">Reference proteome</keyword>
<dbReference type="InterPro" id="IPR026891">
    <property type="entry name" value="Fn3-like"/>
</dbReference>
<dbReference type="PANTHER" id="PTHR30620:SF123">
    <property type="entry name" value="BETA-XYLOSIDASE"/>
    <property type="match status" value="1"/>
</dbReference>
<dbReference type="InterPro" id="IPR001764">
    <property type="entry name" value="Glyco_hydro_3_N"/>
</dbReference>
<name>A0ABQ2XRL5_9ACTN</name>
<protein>
    <submittedName>
        <fullName evidence="3">Glycosyl hydrolase</fullName>
    </submittedName>
</protein>
<keyword evidence="1 3" id="KW-0378">Hydrolase</keyword>
<dbReference type="InterPro" id="IPR013783">
    <property type="entry name" value="Ig-like_fold"/>
</dbReference>
<evidence type="ECO:0000256" key="1">
    <source>
        <dbReference type="ARBA" id="ARBA00022801"/>
    </source>
</evidence>